<keyword evidence="3" id="KW-1185">Reference proteome</keyword>
<dbReference type="OrthoDB" id="105314at2"/>
<dbReference type="Proteomes" id="UP000180098">
    <property type="component" value="Unassembled WGS sequence"/>
</dbReference>
<evidence type="ECO:0000313" key="2">
    <source>
        <dbReference type="EMBL" id="OIJ15623.1"/>
    </source>
</evidence>
<dbReference type="AlphaFoldDB" id="A0A1S2LTZ8"/>
<organism evidence="2 3">
    <name type="scientific">Anaerobacillus arseniciselenatis</name>
    <dbReference type="NCBI Taxonomy" id="85682"/>
    <lineage>
        <taxon>Bacteria</taxon>
        <taxon>Bacillati</taxon>
        <taxon>Bacillota</taxon>
        <taxon>Bacilli</taxon>
        <taxon>Bacillales</taxon>
        <taxon>Bacillaceae</taxon>
        <taxon>Anaerobacillus</taxon>
    </lineage>
</organism>
<accession>A0A1S2LTZ8</accession>
<protein>
    <recommendedName>
        <fullName evidence="1">Pyrrolo-quinoline quinone repeat domain-containing protein</fullName>
    </recommendedName>
</protein>
<dbReference type="InterPro" id="IPR011047">
    <property type="entry name" value="Quinoprotein_ADH-like_sf"/>
</dbReference>
<dbReference type="RefSeq" id="WP_071311548.1">
    <property type="nucleotide sequence ID" value="NZ_MLQQ01000001.1"/>
</dbReference>
<gene>
    <name evidence="2" type="ORF">BKP35_01115</name>
</gene>
<dbReference type="SUPFAM" id="SSF50998">
    <property type="entry name" value="Quinoprotein alcohol dehydrogenase-like"/>
    <property type="match status" value="1"/>
</dbReference>
<dbReference type="EMBL" id="MLQQ01000001">
    <property type="protein sequence ID" value="OIJ15623.1"/>
    <property type="molecule type" value="Genomic_DNA"/>
</dbReference>
<evidence type="ECO:0000259" key="1">
    <source>
        <dbReference type="Pfam" id="PF13360"/>
    </source>
</evidence>
<dbReference type="InterPro" id="IPR002372">
    <property type="entry name" value="PQQ_rpt_dom"/>
</dbReference>
<dbReference type="InterPro" id="IPR015943">
    <property type="entry name" value="WD40/YVTN_repeat-like_dom_sf"/>
</dbReference>
<dbReference type="PANTHER" id="PTHR34512:SF30">
    <property type="entry name" value="OUTER MEMBRANE PROTEIN ASSEMBLY FACTOR BAMB"/>
    <property type="match status" value="1"/>
</dbReference>
<dbReference type="Pfam" id="PF13360">
    <property type="entry name" value="PQQ_2"/>
    <property type="match status" value="1"/>
</dbReference>
<evidence type="ECO:0000313" key="3">
    <source>
        <dbReference type="Proteomes" id="UP000180098"/>
    </source>
</evidence>
<name>A0A1S2LTZ8_9BACI</name>
<reference evidence="2 3" key="1">
    <citation type="submission" date="2016-10" db="EMBL/GenBank/DDBJ databases">
        <title>Draft genome sequences of four alkaliphilic bacteria belonging to the Anaerobacillus genus.</title>
        <authorList>
            <person name="Bassil N.M."/>
            <person name="Lloyd J.R."/>
        </authorList>
    </citation>
    <scope>NUCLEOTIDE SEQUENCE [LARGE SCALE GENOMIC DNA]</scope>
    <source>
        <strain evidence="2 3">DSM 15340</strain>
    </source>
</reference>
<sequence>MDVSIIERKQVANDASDVEFLKISPSFQRLVEVEENDLSLVSGDLFENDEIVDRYLADEKQSFPEVYTEMEGVLTFRGNHLRDGPSFGAIPIADNYQLNSQWSFSTGFSQRWGGGAGWTGQPSIIKWDQQVRGMMNLKDEFKVKDDFVEVIYGSLDGRVYFLDLNSGEKTREPIYIGNPVKGSVSIDPRGYPLLYVGDGVPQNAKFGHRIFSLIDQSKLYFLNGNDPFAYRNWGAFDSSPLINRLTDTLVVGGENGLFYKLKLNTEFNVEEAKINVTPKPIKYRYQVQGNFYQGIENSVAAYANLAYFADNGGSIQGIDLMTMEPFFALPPLDDTDSTIVIEVVDEHPYLYTGTEVDNIGRDGNAHIRKIDGLTGEIIWHKEYTAFYYPGVVGGVLATPVLGKKSIDDLVIFTVARYKQRYAGLMVALNKQTGEEVWRWEMPHYAWSSPVDVYDEDGKAFLVQGDSIGNLHLLEARSGTIIDTVNLGANIEATPAVYENMIIVGTRGGKFYGVEIQGFDD</sequence>
<dbReference type="PANTHER" id="PTHR34512">
    <property type="entry name" value="CELL SURFACE PROTEIN"/>
    <property type="match status" value="1"/>
</dbReference>
<comment type="caution">
    <text evidence="2">The sequence shown here is derived from an EMBL/GenBank/DDBJ whole genome shotgun (WGS) entry which is preliminary data.</text>
</comment>
<dbReference type="Gene3D" id="2.130.10.10">
    <property type="entry name" value="YVTN repeat-like/Quinoprotein amine dehydrogenase"/>
    <property type="match status" value="2"/>
</dbReference>
<feature type="domain" description="Pyrrolo-quinoline quinone repeat" evidence="1">
    <location>
        <begin position="426"/>
        <end position="515"/>
    </location>
</feature>
<proteinExistence type="predicted"/>